<comment type="caution">
    <text evidence="3">The sequence shown here is derived from an EMBL/GenBank/DDBJ whole genome shotgun (WGS) entry which is preliminary data.</text>
</comment>
<feature type="region of interest" description="Disordered" evidence="1">
    <location>
        <begin position="309"/>
        <end position="343"/>
    </location>
</feature>
<feature type="non-terminal residue" evidence="3">
    <location>
        <position position="343"/>
    </location>
</feature>
<dbReference type="InterPro" id="IPR036397">
    <property type="entry name" value="RNaseH_sf"/>
</dbReference>
<feature type="region of interest" description="Disordered" evidence="1">
    <location>
        <begin position="138"/>
        <end position="164"/>
    </location>
</feature>
<gene>
    <name evidence="3" type="ORF">PHMEG_00039819</name>
</gene>
<keyword evidence="4" id="KW-1185">Reference proteome</keyword>
<organism evidence="3 4">
    <name type="scientific">Phytophthora megakarya</name>
    <dbReference type="NCBI Taxonomy" id="4795"/>
    <lineage>
        <taxon>Eukaryota</taxon>
        <taxon>Sar</taxon>
        <taxon>Stramenopiles</taxon>
        <taxon>Oomycota</taxon>
        <taxon>Peronosporomycetes</taxon>
        <taxon>Peronosporales</taxon>
        <taxon>Peronosporaceae</taxon>
        <taxon>Phytophthora</taxon>
    </lineage>
</organism>
<feature type="compositionally biased region" description="Basic and acidic residues" evidence="1">
    <location>
        <begin position="309"/>
        <end position="322"/>
    </location>
</feature>
<feature type="compositionally biased region" description="Acidic residues" evidence="1">
    <location>
        <begin position="138"/>
        <end position="148"/>
    </location>
</feature>
<evidence type="ECO:0000256" key="1">
    <source>
        <dbReference type="SAM" id="MobiDB-lite"/>
    </source>
</evidence>
<feature type="compositionally biased region" description="Low complexity" evidence="1">
    <location>
        <begin position="334"/>
        <end position="343"/>
    </location>
</feature>
<dbReference type="OrthoDB" id="127435at2759"/>
<dbReference type="Proteomes" id="UP000198211">
    <property type="component" value="Unassembled WGS sequence"/>
</dbReference>
<dbReference type="STRING" id="4795.A0A225UF23"/>
<evidence type="ECO:0000313" key="4">
    <source>
        <dbReference type="Proteomes" id="UP000198211"/>
    </source>
</evidence>
<sequence>MMHDSGLPKSFWTQALQTAVYLKNRVFCKGAGRTPYEMMYGARPDLHHIRAFGSLVYCHTPIAKWTKLSMNCKVGFPIGYQEDVVGCQVYFPTEHKKGFVADVKVNETIKYKDRYGTAFKTKVNKWLQTFDEFFEDGDFDDSDSDSEEASQQAECDAESVRDDSNVEMVSVAGSGHLDADEQTLWNDMVQNSVLPKYDDAPTSTSRNLDDNERQVWEDILHNSSLPDYNDASDEKQEGGNTGIASVHADISDKEDSQVNGRAESDDDEFEGNAEKFPDDEYAAATNHVSDLTQVPEDVVSEEHDYDCLFDPNDARKAEHDCSMSDEVEDPPPQTSQSPSQSVK</sequence>
<feature type="region of interest" description="Disordered" evidence="1">
    <location>
        <begin position="224"/>
        <end position="279"/>
    </location>
</feature>
<proteinExistence type="predicted"/>
<evidence type="ECO:0000313" key="3">
    <source>
        <dbReference type="EMBL" id="OWY91551.1"/>
    </source>
</evidence>
<feature type="domain" description="Retroviral polymerase SH3-like" evidence="2">
    <location>
        <begin position="54"/>
        <end position="114"/>
    </location>
</feature>
<dbReference type="EMBL" id="NBNE01019967">
    <property type="protein sequence ID" value="OWY91551.1"/>
    <property type="molecule type" value="Genomic_DNA"/>
</dbReference>
<dbReference type="Pfam" id="PF25597">
    <property type="entry name" value="SH3_retrovirus"/>
    <property type="match status" value="1"/>
</dbReference>
<evidence type="ECO:0000259" key="2">
    <source>
        <dbReference type="Pfam" id="PF25597"/>
    </source>
</evidence>
<protein>
    <submittedName>
        <fullName evidence="3">Copia type Polyprotein</fullName>
    </submittedName>
</protein>
<name>A0A225UF23_9STRA</name>
<dbReference type="InterPro" id="IPR039537">
    <property type="entry name" value="Retrotran_Ty1/copia-like"/>
</dbReference>
<dbReference type="PANTHER" id="PTHR42648:SF28">
    <property type="entry name" value="TRANSPOSON-ENCODED PROTEIN WITH RIBONUCLEASE H-LIKE AND RETROVIRUS ZINC FINGER-LIKE DOMAINS"/>
    <property type="match status" value="1"/>
</dbReference>
<reference evidence="4" key="1">
    <citation type="submission" date="2017-03" db="EMBL/GenBank/DDBJ databases">
        <title>Phytopthora megakarya and P. palmivora, two closely related causual agents of cacao black pod achieved similar genome size and gene model numbers by different mechanisms.</title>
        <authorList>
            <person name="Ali S."/>
            <person name="Shao J."/>
            <person name="Larry D.J."/>
            <person name="Kronmiller B."/>
            <person name="Shen D."/>
            <person name="Strem M.D."/>
            <person name="Melnick R.L."/>
            <person name="Guiltinan M.J."/>
            <person name="Tyler B.M."/>
            <person name="Meinhardt L.W."/>
            <person name="Bailey B.A."/>
        </authorList>
    </citation>
    <scope>NUCLEOTIDE SEQUENCE [LARGE SCALE GENOMIC DNA]</scope>
    <source>
        <strain evidence="4">zdho120</strain>
    </source>
</reference>
<dbReference type="GO" id="GO:0003676">
    <property type="term" value="F:nucleic acid binding"/>
    <property type="evidence" value="ECO:0007669"/>
    <property type="project" value="InterPro"/>
</dbReference>
<accession>A0A225UF23</accession>
<dbReference type="AlphaFoldDB" id="A0A225UF23"/>
<dbReference type="Gene3D" id="3.30.420.10">
    <property type="entry name" value="Ribonuclease H-like superfamily/Ribonuclease H"/>
    <property type="match status" value="1"/>
</dbReference>
<dbReference type="PANTHER" id="PTHR42648">
    <property type="entry name" value="TRANSPOSASE, PUTATIVE-RELATED"/>
    <property type="match status" value="1"/>
</dbReference>
<dbReference type="InterPro" id="IPR057670">
    <property type="entry name" value="SH3_retrovirus"/>
</dbReference>